<organism evidence="1">
    <name type="scientific">viral metagenome</name>
    <dbReference type="NCBI Taxonomy" id="1070528"/>
    <lineage>
        <taxon>unclassified sequences</taxon>
        <taxon>metagenomes</taxon>
        <taxon>organismal metagenomes</taxon>
    </lineage>
</organism>
<dbReference type="AlphaFoldDB" id="A0A6C0K4K7"/>
<sequence>MKKYREDDVDLFVMNLLTKIIDTSKSCPHGSHHSYRSHVATTVHGQGCTRNSIPEKMNHRTIFTPRRNKEQSSL</sequence>
<name>A0A6C0K4K7_9ZZZZ</name>
<proteinExistence type="predicted"/>
<dbReference type="EMBL" id="MN740787">
    <property type="protein sequence ID" value="QHU11647.1"/>
    <property type="molecule type" value="Genomic_DNA"/>
</dbReference>
<protein>
    <submittedName>
        <fullName evidence="1">Uncharacterized protein</fullName>
    </submittedName>
</protein>
<reference evidence="1" key="1">
    <citation type="journal article" date="2020" name="Nature">
        <title>Giant virus diversity and host interactions through global metagenomics.</title>
        <authorList>
            <person name="Schulz F."/>
            <person name="Roux S."/>
            <person name="Paez-Espino D."/>
            <person name="Jungbluth S."/>
            <person name="Walsh D.A."/>
            <person name="Denef V.J."/>
            <person name="McMahon K.D."/>
            <person name="Konstantinidis K.T."/>
            <person name="Eloe-Fadrosh E.A."/>
            <person name="Kyrpides N.C."/>
            <person name="Woyke T."/>
        </authorList>
    </citation>
    <scope>NUCLEOTIDE SEQUENCE</scope>
    <source>
        <strain evidence="1">GVMAG-S-1101169-75</strain>
    </source>
</reference>
<evidence type="ECO:0000313" key="1">
    <source>
        <dbReference type="EMBL" id="QHU11647.1"/>
    </source>
</evidence>
<accession>A0A6C0K4K7</accession>